<dbReference type="FunFam" id="2.30.110.10:FF:000005">
    <property type="entry name" value="NAD(P)H-hydrate epimerase"/>
    <property type="match status" value="1"/>
</dbReference>
<dbReference type="NCBIfam" id="NF004231">
    <property type="entry name" value="PRK05679.1"/>
    <property type="match status" value="1"/>
</dbReference>
<comment type="pathway">
    <text evidence="2 9">Cofactor metabolism; pyridoxal 5'-phosphate salvage; pyridoxal 5'-phosphate from pyridoxine 5'-phosphate: step 1/1.</text>
</comment>
<feature type="domain" description="Pyridoxamine 5'-phosphate oxidase N-terminal" evidence="13">
    <location>
        <begin position="48"/>
        <end position="173"/>
    </location>
</feature>
<dbReference type="InterPro" id="IPR000659">
    <property type="entry name" value="Pyridox_Oxase"/>
</dbReference>
<dbReference type="Gene3D" id="2.30.110.10">
    <property type="entry name" value="Electron Transport, Fmn-binding Protein, Chain A"/>
    <property type="match status" value="1"/>
</dbReference>
<feature type="binding site" evidence="9 11">
    <location>
        <position position="97"/>
    </location>
    <ligand>
        <name>FMN</name>
        <dbReference type="ChEBI" id="CHEBI:58210"/>
    </ligand>
</feature>
<comment type="function">
    <text evidence="9">Catalyzes the oxidation of either pyridoxine 5'-phosphate (PNP) or pyridoxamine 5'-phosphate (PMP) into pyridoxal 5'-phosphate (PLP).</text>
</comment>
<gene>
    <name evidence="9" type="primary">pdxH</name>
    <name evidence="15" type="ORF">DFQ04_0816</name>
</gene>
<evidence type="ECO:0000259" key="13">
    <source>
        <dbReference type="Pfam" id="PF01243"/>
    </source>
</evidence>
<evidence type="ECO:0000256" key="6">
    <source>
        <dbReference type="ARBA" id="ARBA00022643"/>
    </source>
</evidence>
<dbReference type="Pfam" id="PF10590">
    <property type="entry name" value="PNP_phzG_C"/>
    <property type="match status" value="1"/>
</dbReference>
<feature type="binding site" evidence="9 11">
    <location>
        <position position="209"/>
    </location>
    <ligand>
        <name>FMN</name>
        <dbReference type="ChEBI" id="CHEBI:58210"/>
    </ligand>
</feature>
<keyword evidence="6 9" id="KW-0288">FMN</keyword>
<dbReference type="GO" id="GO:0004733">
    <property type="term" value="F:pyridoxamine phosphate oxidase activity"/>
    <property type="evidence" value="ECO:0007669"/>
    <property type="project" value="UniProtKB-UniRule"/>
</dbReference>
<dbReference type="PANTHER" id="PTHR10851">
    <property type="entry name" value="PYRIDOXINE-5-PHOSPHATE OXIDASE"/>
    <property type="match status" value="1"/>
</dbReference>
<feature type="binding site" evidence="9 10">
    <location>
        <position position="141"/>
    </location>
    <ligand>
        <name>substrate</name>
    </ligand>
</feature>
<feature type="domain" description="Pyridoxine 5'-phosphate oxidase dimerisation C-terminal" evidence="14">
    <location>
        <begin position="186"/>
        <end position="227"/>
    </location>
</feature>
<dbReference type="GO" id="GO:0008615">
    <property type="term" value="P:pyridoxine biosynthetic process"/>
    <property type="evidence" value="ECO:0007669"/>
    <property type="project" value="UniProtKB-UniRule"/>
</dbReference>
<evidence type="ECO:0000313" key="16">
    <source>
        <dbReference type="Proteomes" id="UP000294535"/>
    </source>
</evidence>
<dbReference type="EC" id="1.4.3.5" evidence="9"/>
<evidence type="ECO:0000256" key="9">
    <source>
        <dbReference type="HAMAP-Rule" id="MF_01629"/>
    </source>
</evidence>
<feature type="binding site" evidence="9 11">
    <location>
        <position position="199"/>
    </location>
    <ligand>
        <name>FMN</name>
        <dbReference type="ChEBI" id="CHEBI:58210"/>
    </ligand>
</feature>
<comment type="caution">
    <text evidence="9">Lacks conserved residue(s) required for the propagation of feature annotation.</text>
</comment>
<feature type="binding site" evidence="9 11">
    <location>
        <begin position="154"/>
        <end position="155"/>
    </location>
    <ligand>
        <name>FMN</name>
        <dbReference type="ChEBI" id="CHEBI:58210"/>
    </ligand>
</feature>
<dbReference type="HAMAP" id="MF_01629">
    <property type="entry name" value="PdxH"/>
    <property type="match status" value="1"/>
</dbReference>
<keyword evidence="8 9" id="KW-0664">Pyridoxine biosynthesis</keyword>
<feature type="binding site" evidence="10">
    <location>
        <begin position="23"/>
        <end position="26"/>
    </location>
    <ligand>
        <name>substrate</name>
    </ligand>
</feature>
<comment type="caution">
    <text evidence="15">The sequence shown here is derived from an EMBL/GenBank/DDBJ whole genome shotgun (WGS) entry which is preliminary data.</text>
</comment>
<evidence type="ECO:0000256" key="3">
    <source>
        <dbReference type="ARBA" id="ARBA00007301"/>
    </source>
</evidence>
<dbReference type="AlphaFoldDB" id="A0A4R6TC13"/>
<feature type="binding site" evidence="9 11">
    <location>
        <begin position="76"/>
        <end position="81"/>
    </location>
    <ligand>
        <name>FMN</name>
        <dbReference type="ChEBI" id="CHEBI:58210"/>
    </ligand>
</feature>
<evidence type="ECO:0000256" key="8">
    <source>
        <dbReference type="ARBA" id="ARBA00023096"/>
    </source>
</evidence>
<comment type="catalytic activity">
    <reaction evidence="9">
        <text>pyridoxamine 5'-phosphate + O2 + H2O = pyridoxal 5'-phosphate + H2O2 + NH4(+)</text>
        <dbReference type="Rhea" id="RHEA:15817"/>
        <dbReference type="ChEBI" id="CHEBI:15377"/>
        <dbReference type="ChEBI" id="CHEBI:15379"/>
        <dbReference type="ChEBI" id="CHEBI:16240"/>
        <dbReference type="ChEBI" id="CHEBI:28938"/>
        <dbReference type="ChEBI" id="CHEBI:58451"/>
        <dbReference type="ChEBI" id="CHEBI:597326"/>
        <dbReference type="EC" id="1.4.3.5"/>
    </reaction>
</comment>
<dbReference type="Pfam" id="PF01243">
    <property type="entry name" value="PNPOx_N"/>
    <property type="match status" value="1"/>
</dbReference>
<sequence length="227" mass="26515">MGIILLDKISIQTKPKMKLSDIRKDYTLKTLDIKDINPNPFHQFKIWFDEAVDSEVLEVNAMCLSTLGLDGYPSGRIVLLKGVDHGFLFFTNYESSKGKEIEQNPKATLTFFWPELERQIRITGDLEKVSSEESDEYFHSRPKGSQIGTWTSPQSEKIEDRSILENRIKELEEKFSTQEITRPPHWGGYRLLPKKFEFWQGRPSRLHDRICFESKEGSNWEIFRLAP</sequence>
<dbReference type="UniPathway" id="UPA01068">
    <property type="reaction ID" value="UER00304"/>
</dbReference>
<keyword evidence="5 9" id="KW-0285">Flavoprotein</keyword>
<comment type="pathway">
    <text evidence="1 9">Cofactor metabolism; pyridoxal 5'-phosphate salvage; pyridoxal 5'-phosphate from pyridoxamine 5'-phosphate: step 1/1.</text>
</comment>
<dbReference type="GO" id="GO:0010181">
    <property type="term" value="F:FMN binding"/>
    <property type="evidence" value="ECO:0007669"/>
    <property type="project" value="UniProtKB-UniRule"/>
</dbReference>
<feature type="coiled-coil region" evidence="12">
    <location>
        <begin position="154"/>
        <end position="181"/>
    </location>
</feature>
<accession>A0A4R6TC13</accession>
<dbReference type="InterPro" id="IPR019576">
    <property type="entry name" value="Pyridoxamine_oxidase_dimer_C"/>
</dbReference>
<dbReference type="InterPro" id="IPR019740">
    <property type="entry name" value="Pyridox_Oxase_CS"/>
</dbReference>
<comment type="similarity">
    <text evidence="3 9">Belongs to the pyridoxamine 5'-phosphate oxidase family.</text>
</comment>
<evidence type="ECO:0000256" key="2">
    <source>
        <dbReference type="ARBA" id="ARBA00005037"/>
    </source>
</evidence>
<dbReference type="PIRSF" id="PIRSF000190">
    <property type="entry name" value="Pyd_amn-ph_oxd"/>
    <property type="match status" value="1"/>
</dbReference>
<protein>
    <recommendedName>
        <fullName evidence="9">Pyridoxine/pyridoxamine 5'-phosphate oxidase</fullName>
        <ecNumber evidence="9">1.4.3.5</ecNumber>
    </recommendedName>
    <alternativeName>
        <fullName evidence="9">PNP/PMP oxidase</fullName>
        <shortName evidence="9">PNPOx</shortName>
    </alternativeName>
    <alternativeName>
        <fullName evidence="9">Pyridoxal 5'-phosphate synthase</fullName>
    </alternativeName>
</protein>
<evidence type="ECO:0000256" key="1">
    <source>
        <dbReference type="ARBA" id="ARBA00004738"/>
    </source>
</evidence>
<evidence type="ECO:0000256" key="11">
    <source>
        <dbReference type="PIRSR" id="PIRSR000190-2"/>
    </source>
</evidence>
<evidence type="ECO:0000259" key="14">
    <source>
        <dbReference type="Pfam" id="PF10590"/>
    </source>
</evidence>
<dbReference type="InterPro" id="IPR012349">
    <property type="entry name" value="Split_barrel_FMN-bd"/>
</dbReference>
<evidence type="ECO:0000256" key="12">
    <source>
        <dbReference type="SAM" id="Coils"/>
    </source>
</evidence>
<feature type="binding site" evidence="9 10">
    <location>
        <position position="81"/>
    </location>
    <ligand>
        <name>substrate</name>
    </ligand>
</feature>
<comment type="subunit">
    <text evidence="4 9">Homodimer.</text>
</comment>
<proteinExistence type="inferred from homology"/>
<dbReference type="NCBIfam" id="TIGR00558">
    <property type="entry name" value="pdxH"/>
    <property type="match status" value="1"/>
</dbReference>
<feature type="binding site" evidence="9 10">
    <location>
        <position position="137"/>
    </location>
    <ligand>
        <name>substrate</name>
    </ligand>
</feature>
<keyword evidence="16" id="KW-1185">Reference proteome</keyword>
<keyword evidence="12" id="KW-0175">Coiled coil</keyword>
<name>A0A4R6TC13_9BACT</name>
<comment type="catalytic activity">
    <reaction evidence="9">
        <text>pyridoxine 5'-phosphate + O2 = pyridoxal 5'-phosphate + H2O2</text>
        <dbReference type="Rhea" id="RHEA:15149"/>
        <dbReference type="ChEBI" id="CHEBI:15379"/>
        <dbReference type="ChEBI" id="CHEBI:16240"/>
        <dbReference type="ChEBI" id="CHEBI:58589"/>
        <dbReference type="ChEBI" id="CHEBI:597326"/>
        <dbReference type="EC" id="1.4.3.5"/>
    </reaction>
</comment>
<dbReference type="InterPro" id="IPR011576">
    <property type="entry name" value="Pyridox_Oxase_N"/>
</dbReference>
<feature type="binding site" evidence="9 11">
    <location>
        <begin position="90"/>
        <end position="91"/>
    </location>
    <ligand>
        <name>FMN</name>
        <dbReference type="ChEBI" id="CHEBI:58210"/>
    </ligand>
</feature>
<organism evidence="15 16">
    <name type="scientific">Algoriphagus boseongensis</name>
    <dbReference type="NCBI Taxonomy" id="1442587"/>
    <lineage>
        <taxon>Bacteria</taxon>
        <taxon>Pseudomonadati</taxon>
        <taxon>Bacteroidota</taxon>
        <taxon>Cytophagia</taxon>
        <taxon>Cytophagales</taxon>
        <taxon>Cyclobacteriaceae</taxon>
        <taxon>Algoriphagus</taxon>
    </lineage>
</organism>
<evidence type="ECO:0000313" key="15">
    <source>
        <dbReference type="EMBL" id="TDQ19004.1"/>
    </source>
</evidence>
<dbReference type="PROSITE" id="PS01064">
    <property type="entry name" value="PYRIDOX_OXIDASE"/>
    <property type="match status" value="1"/>
</dbReference>
<feature type="binding site" evidence="9 10">
    <location>
        <begin position="205"/>
        <end position="207"/>
    </location>
    <ligand>
        <name>substrate</name>
    </ligand>
</feature>
<evidence type="ECO:0000256" key="7">
    <source>
        <dbReference type="ARBA" id="ARBA00023002"/>
    </source>
</evidence>
<reference evidence="15 16" key="1">
    <citation type="submission" date="2019-03" db="EMBL/GenBank/DDBJ databases">
        <title>Genomic Encyclopedia of Type Strains, Phase III (KMG-III): the genomes of soil and plant-associated and newly described type strains.</title>
        <authorList>
            <person name="Whitman W."/>
        </authorList>
    </citation>
    <scope>NUCLEOTIDE SEQUENCE [LARGE SCALE GENOMIC DNA]</scope>
    <source>
        <strain evidence="15 16">CECT 8446</strain>
    </source>
</reference>
<evidence type="ECO:0000256" key="5">
    <source>
        <dbReference type="ARBA" id="ARBA00022630"/>
    </source>
</evidence>
<dbReference type="SUPFAM" id="SSF50475">
    <property type="entry name" value="FMN-binding split barrel"/>
    <property type="match status" value="1"/>
</dbReference>
<dbReference type="EMBL" id="SNYF01000005">
    <property type="protein sequence ID" value="TDQ19004.1"/>
    <property type="molecule type" value="Genomic_DNA"/>
</dbReference>
<evidence type="ECO:0000256" key="10">
    <source>
        <dbReference type="PIRSR" id="PIRSR000190-1"/>
    </source>
</evidence>
<feature type="binding site" evidence="9 10">
    <location>
        <position position="145"/>
    </location>
    <ligand>
        <name>substrate</name>
    </ligand>
</feature>
<evidence type="ECO:0000256" key="4">
    <source>
        <dbReference type="ARBA" id="ARBA00011738"/>
    </source>
</evidence>
<feature type="binding site" evidence="9 11">
    <location>
        <position position="119"/>
    </location>
    <ligand>
        <name>FMN</name>
        <dbReference type="ChEBI" id="CHEBI:58210"/>
    </ligand>
</feature>
<dbReference type="PANTHER" id="PTHR10851:SF0">
    <property type="entry name" value="PYRIDOXINE-5'-PHOSPHATE OXIDASE"/>
    <property type="match status" value="1"/>
</dbReference>
<keyword evidence="7 9" id="KW-0560">Oxidoreductase</keyword>
<comment type="cofactor">
    <cofactor evidence="9 11">
        <name>FMN</name>
        <dbReference type="ChEBI" id="CHEBI:58210"/>
    </cofactor>
    <text evidence="9 11">Binds 1 FMN per subunit.</text>
</comment>
<dbReference type="Proteomes" id="UP000294535">
    <property type="component" value="Unassembled WGS sequence"/>
</dbReference>